<name>A0ABW1QD26_9CORY</name>
<dbReference type="Gene3D" id="2.60.40.2850">
    <property type="match status" value="1"/>
</dbReference>
<evidence type="ECO:0000313" key="1">
    <source>
        <dbReference type="EMBL" id="MFC6147322.1"/>
    </source>
</evidence>
<dbReference type="Proteomes" id="UP001596244">
    <property type="component" value="Unassembled WGS sequence"/>
</dbReference>
<accession>A0ABW1QD26</accession>
<gene>
    <name evidence="1" type="ORF">ACFPUZ_10980</name>
</gene>
<sequence length="123" mass="13698">MATESVTDSLVQVPIHDEIGHGVTVIDLRQEGEPRPGEATPKNEPIRDYYITKYPGAGQEWGYGKVTGHFVSNYLHPSACHGSTVKRGARQDRATDIIGGKWSRARISELFTWGTASYYYHTC</sequence>
<keyword evidence="2" id="KW-1185">Reference proteome</keyword>
<evidence type="ECO:0000313" key="2">
    <source>
        <dbReference type="Proteomes" id="UP001596244"/>
    </source>
</evidence>
<dbReference type="Pfam" id="PF09683">
    <property type="entry name" value="Lactococcin_972"/>
    <property type="match status" value="1"/>
</dbReference>
<dbReference type="InterPro" id="IPR006540">
    <property type="entry name" value="Lactococcin_972"/>
</dbReference>
<organism evidence="1 2">
    <name type="scientific">Corynebacterium nasicanis</name>
    <dbReference type="NCBI Taxonomy" id="1448267"/>
    <lineage>
        <taxon>Bacteria</taxon>
        <taxon>Bacillati</taxon>
        <taxon>Actinomycetota</taxon>
        <taxon>Actinomycetes</taxon>
        <taxon>Mycobacteriales</taxon>
        <taxon>Corynebacteriaceae</taxon>
        <taxon>Corynebacterium</taxon>
    </lineage>
</organism>
<comment type="caution">
    <text evidence="1">The sequence shown here is derived from an EMBL/GenBank/DDBJ whole genome shotgun (WGS) entry which is preliminary data.</text>
</comment>
<reference evidence="2" key="1">
    <citation type="journal article" date="2019" name="Int. J. Syst. Evol. Microbiol.">
        <title>The Global Catalogue of Microorganisms (GCM) 10K type strain sequencing project: providing services to taxonomists for standard genome sequencing and annotation.</title>
        <authorList>
            <consortium name="The Broad Institute Genomics Platform"/>
            <consortium name="The Broad Institute Genome Sequencing Center for Infectious Disease"/>
            <person name="Wu L."/>
            <person name="Ma J."/>
        </authorList>
    </citation>
    <scope>NUCLEOTIDE SEQUENCE [LARGE SCALE GENOMIC DNA]</scope>
    <source>
        <strain evidence="2">CCUG 51943</strain>
    </source>
</reference>
<proteinExistence type="predicted"/>
<dbReference type="RefSeq" id="WP_377002264.1">
    <property type="nucleotide sequence ID" value="NZ_JBHSQE010000009.1"/>
</dbReference>
<dbReference type="EMBL" id="JBHSQE010000009">
    <property type="protein sequence ID" value="MFC6147322.1"/>
    <property type="molecule type" value="Genomic_DNA"/>
</dbReference>
<protein>
    <submittedName>
        <fullName evidence="1">Lactococcin 972 family bacteriocin</fullName>
    </submittedName>
</protein>